<proteinExistence type="predicted"/>
<feature type="compositionally biased region" description="Basic and acidic residues" evidence="1">
    <location>
        <begin position="56"/>
        <end position="76"/>
    </location>
</feature>
<evidence type="ECO:0000256" key="2">
    <source>
        <dbReference type="SAM" id="Phobius"/>
    </source>
</evidence>
<keyword evidence="4" id="KW-1185">Reference proteome</keyword>
<feature type="region of interest" description="Disordered" evidence="1">
    <location>
        <begin position="1"/>
        <end position="226"/>
    </location>
</feature>
<feature type="transmembrane region" description="Helical" evidence="2">
    <location>
        <begin position="240"/>
        <end position="264"/>
    </location>
</feature>
<dbReference type="Proteomes" id="UP000193218">
    <property type="component" value="Unassembled WGS sequence"/>
</dbReference>
<feature type="transmembrane region" description="Helical" evidence="2">
    <location>
        <begin position="437"/>
        <end position="459"/>
    </location>
</feature>
<dbReference type="GeneID" id="33554249"/>
<feature type="transmembrane region" description="Helical" evidence="2">
    <location>
        <begin position="312"/>
        <end position="338"/>
    </location>
</feature>
<feature type="transmembrane region" description="Helical" evidence="2">
    <location>
        <begin position="519"/>
        <end position="542"/>
    </location>
</feature>
<accession>A0A1Y1ULV2</accession>
<feature type="transmembrane region" description="Helical" evidence="2">
    <location>
        <begin position="384"/>
        <end position="406"/>
    </location>
</feature>
<protein>
    <submittedName>
        <fullName evidence="3">Uncharacterized protein</fullName>
    </submittedName>
</protein>
<evidence type="ECO:0000313" key="3">
    <source>
        <dbReference type="EMBL" id="ORX39030.1"/>
    </source>
</evidence>
<feature type="compositionally biased region" description="Polar residues" evidence="1">
    <location>
        <begin position="210"/>
        <end position="226"/>
    </location>
</feature>
<organism evidence="3 4">
    <name type="scientific">Kockovaella imperatae</name>
    <dbReference type="NCBI Taxonomy" id="4999"/>
    <lineage>
        <taxon>Eukaryota</taxon>
        <taxon>Fungi</taxon>
        <taxon>Dikarya</taxon>
        <taxon>Basidiomycota</taxon>
        <taxon>Agaricomycotina</taxon>
        <taxon>Tremellomycetes</taxon>
        <taxon>Tremellales</taxon>
        <taxon>Cuniculitremaceae</taxon>
        <taxon>Kockovaella</taxon>
    </lineage>
</organism>
<evidence type="ECO:0000313" key="4">
    <source>
        <dbReference type="Proteomes" id="UP000193218"/>
    </source>
</evidence>
<comment type="caution">
    <text evidence="3">The sequence shown here is derived from an EMBL/GenBank/DDBJ whole genome shotgun (WGS) entry which is preliminary data.</text>
</comment>
<feature type="compositionally biased region" description="Basic and acidic residues" evidence="1">
    <location>
        <begin position="83"/>
        <end position="118"/>
    </location>
</feature>
<keyword evidence="2" id="KW-0472">Membrane</keyword>
<name>A0A1Y1ULV2_9TREE</name>
<feature type="transmembrane region" description="Helical" evidence="2">
    <location>
        <begin position="485"/>
        <end position="507"/>
    </location>
</feature>
<reference evidence="3 4" key="1">
    <citation type="submission" date="2017-03" db="EMBL/GenBank/DDBJ databases">
        <title>Widespread Adenine N6-methylation of Active Genes in Fungi.</title>
        <authorList>
            <consortium name="DOE Joint Genome Institute"/>
            <person name="Mondo S.J."/>
            <person name="Dannebaum R.O."/>
            <person name="Kuo R.C."/>
            <person name="Louie K.B."/>
            <person name="Bewick A.J."/>
            <person name="Labutti K."/>
            <person name="Haridas S."/>
            <person name="Kuo A."/>
            <person name="Salamov A."/>
            <person name="Ahrendt S.R."/>
            <person name="Lau R."/>
            <person name="Bowen B.P."/>
            <person name="Lipzen A."/>
            <person name="Sullivan W."/>
            <person name="Andreopoulos W.B."/>
            <person name="Clum A."/>
            <person name="Lindquist E."/>
            <person name="Daum C."/>
            <person name="Northen T.R."/>
            <person name="Ramamoorthy G."/>
            <person name="Schmitz R.J."/>
            <person name="Gryganskyi A."/>
            <person name="Culley D."/>
            <person name="Magnuson J."/>
            <person name="James T.Y."/>
            <person name="O'Malley M.A."/>
            <person name="Stajich J.E."/>
            <person name="Spatafora J.W."/>
            <person name="Visel A."/>
            <person name="Grigoriev I.V."/>
        </authorList>
    </citation>
    <scope>NUCLEOTIDE SEQUENCE [LARGE SCALE GENOMIC DNA]</scope>
    <source>
        <strain evidence="3 4">NRRL Y-17943</strain>
    </source>
</reference>
<evidence type="ECO:0000256" key="1">
    <source>
        <dbReference type="SAM" id="MobiDB-lite"/>
    </source>
</evidence>
<dbReference type="EMBL" id="NBSH01000003">
    <property type="protein sequence ID" value="ORX39030.1"/>
    <property type="molecule type" value="Genomic_DNA"/>
</dbReference>
<dbReference type="InParanoid" id="A0A1Y1ULV2"/>
<keyword evidence="2" id="KW-1133">Transmembrane helix</keyword>
<dbReference type="AlphaFoldDB" id="A0A1Y1ULV2"/>
<keyword evidence="2" id="KW-0812">Transmembrane</keyword>
<dbReference type="RefSeq" id="XP_021872893.1">
    <property type="nucleotide sequence ID" value="XM_022012441.1"/>
</dbReference>
<sequence length="567" mass="61610">MDATDDIPTPPDHKDSQGKVQVPPLSPMKPRERQSVDPLAVPSDVWGEEPAAKTVKGSDRATPKSTEETPEDKVPSDEAIADNETRSSSKRHEKDTAGNGEERSALTDGKPPPDRRTTEPSIDGPKNGAEEEKADGQDTETSAGQPRKASTEGNSSKRSREKNKEHLSDIDELGSARVTKFGHENRRGLERVQKSDKKPDKVRTRRDAPPNTSKELADTTNNLPLSQASRRTGLRQIIRATWRTISLAPIWSFATLMSAIIVLMGDRQLAQMIINSHSSAAVSRKRALAPDLALTEKINNKDFSTLLSPTEFFILLNIWNFLGLLILSILISATIGGAQRPSLRNTRHTIAKALSGIANILLMGARPRGLSIISRSSWTSYGRLAMFLALLTLVILILQQALAFAFSATSTPNALLDATPDIAGIEKLSHTISAGQILLALMFILAIIIPALTFGWYALLNPPSKTATKDVKADQQLKTRNTRTIMALEAIGAIVILTVFLAVMYFFSEIVAYSGTGSSNLIIANVILVFMIPATGWALIVLSRAGGRIYRSGSRSLFGNDPEKSLV</sequence>
<gene>
    <name evidence="3" type="ORF">BD324DRAFT_305093</name>
</gene>
<feature type="compositionally biased region" description="Basic and acidic residues" evidence="1">
    <location>
        <begin position="181"/>
        <end position="208"/>
    </location>
</feature>